<evidence type="ECO:0000313" key="3">
    <source>
        <dbReference type="Proteomes" id="UP000198867"/>
    </source>
</evidence>
<keyword evidence="1" id="KW-0472">Membrane</keyword>
<evidence type="ECO:0000256" key="1">
    <source>
        <dbReference type="SAM" id="Phobius"/>
    </source>
</evidence>
<feature type="transmembrane region" description="Helical" evidence="1">
    <location>
        <begin position="21"/>
        <end position="46"/>
    </location>
</feature>
<dbReference type="RefSeq" id="WP_090712748.1">
    <property type="nucleotide sequence ID" value="NZ_FOVM01000009.1"/>
</dbReference>
<protein>
    <submittedName>
        <fullName evidence="2">Uncharacterized protein</fullName>
    </submittedName>
</protein>
<proteinExistence type="predicted"/>
<dbReference type="Proteomes" id="UP000198867">
    <property type="component" value="Unassembled WGS sequence"/>
</dbReference>
<gene>
    <name evidence="2" type="ORF">SAMN05216219_2943</name>
</gene>
<evidence type="ECO:0000313" key="2">
    <source>
        <dbReference type="EMBL" id="SFN98945.1"/>
    </source>
</evidence>
<organism evidence="2 3">
    <name type="scientific">Mycetocola miduiensis</name>
    <dbReference type="NCBI Taxonomy" id="995034"/>
    <lineage>
        <taxon>Bacteria</taxon>
        <taxon>Bacillati</taxon>
        <taxon>Actinomycetota</taxon>
        <taxon>Actinomycetes</taxon>
        <taxon>Micrococcales</taxon>
        <taxon>Microbacteriaceae</taxon>
        <taxon>Mycetocola</taxon>
    </lineage>
</organism>
<feature type="transmembrane region" description="Helical" evidence="1">
    <location>
        <begin position="96"/>
        <end position="118"/>
    </location>
</feature>
<accession>A0A1I5DI51</accession>
<reference evidence="3" key="1">
    <citation type="submission" date="2016-10" db="EMBL/GenBank/DDBJ databases">
        <authorList>
            <person name="Varghese N."/>
            <person name="Submissions S."/>
        </authorList>
    </citation>
    <scope>NUCLEOTIDE SEQUENCE [LARGE SCALE GENOMIC DNA]</scope>
    <source>
        <strain evidence="3">CGMCC 1.11101</strain>
    </source>
</reference>
<keyword evidence="1" id="KW-1133">Transmembrane helix</keyword>
<name>A0A1I5DI51_9MICO</name>
<keyword evidence="3" id="KW-1185">Reference proteome</keyword>
<sequence length="119" mass="12783">MGAAQKTQSRSPVGQDTWKAGLWAFFSGVIVAALIAVPLSASFAFATHPETRFLFTNAVDVSATGYAAFWWVATLFLLSLPFLVGFGVARMSRKTLGILAGIVVIFLIALLVLAQVSFW</sequence>
<dbReference type="AlphaFoldDB" id="A0A1I5DI51"/>
<feature type="transmembrane region" description="Helical" evidence="1">
    <location>
        <begin position="66"/>
        <end position="89"/>
    </location>
</feature>
<dbReference type="OrthoDB" id="5070108at2"/>
<dbReference type="EMBL" id="FOVM01000009">
    <property type="protein sequence ID" value="SFN98945.1"/>
    <property type="molecule type" value="Genomic_DNA"/>
</dbReference>
<keyword evidence="1" id="KW-0812">Transmembrane</keyword>